<dbReference type="Proteomes" id="UP001231189">
    <property type="component" value="Unassembled WGS sequence"/>
</dbReference>
<dbReference type="EMBL" id="JAUUTY010001811">
    <property type="protein sequence ID" value="KAK1551521.1"/>
    <property type="molecule type" value="Genomic_DNA"/>
</dbReference>
<name>A0AAD8PH45_LOLMU</name>
<dbReference type="AlphaFoldDB" id="A0AAD8PH45"/>
<reference evidence="1" key="1">
    <citation type="submission" date="2023-07" db="EMBL/GenBank/DDBJ databases">
        <title>A chromosome-level genome assembly of Lolium multiflorum.</title>
        <authorList>
            <person name="Chen Y."/>
            <person name="Copetti D."/>
            <person name="Kolliker R."/>
            <person name="Studer B."/>
        </authorList>
    </citation>
    <scope>NUCLEOTIDE SEQUENCE</scope>
    <source>
        <strain evidence="1">02402/16</strain>
        <tissue evidence="1">Leaf</tissue>
    </source>
</reference>
<sequence length="74" mass="7841">MAGRAHLVFIGSGEAGPWVSAVVFLRGALAVPRHLLPFPLAPTDASLLVAPNLGRVRDCVVGLRQDSLVVDLRE</sequence>
<evidence type="ECO:0000313" key="2">
    <source>
        <dbReference type="Proteomes" id="UP001231189"/>
    </source>
</evidence>
<gene>
    <name evidence="1" type="ORF">QYE76_059166</name>
</gene>
<proteinExistence type="predicted"/>
<comment type="caution">
    <text evidence="1">The sequence shown here is derived from an EMBL/GenBank/DDBJ whole genome shotgun (WGS) entry which is preliminary data.</text>
</comment>
<accession>A0AAD8PH45</accession>
<protein>
    <submittedName>
        <fullName evidence="1">Uncharacterized protein</fullName>
    </submittedName>
</protein>
<organism evidence="1 2">
    <name type="scientific">Lolium multiflorum</name>
    <name type="common">Italian ryegrass</name>
    <name type="synonym">Lolium perenne subsp. multiflorum</name>
    <dbReference type="NCBI Taxonomy" id="4521"/>
    <lineage>
        <taxon>Eukaryota</taxon>
        <taxon>Viridiplantae</taxon>
        <taxon>Streptophyta</taxon>
        <taxon>Embryophyta</taxon>
        <taxon>Tracheophyta</taxon>
        <taxon>Spermatophyta</taxon>
        <taxon>Magnoliopsida</taxon>
        <taxon>Liliopsida</taxon>
        <taxon>Poales</taxon>
        <taxon>Poaceae</taxon>
        <taxon>BOP clade</taxon>
        <taxon>Pooideae</taxon>
        <taxon>Poodae</taxon>
        <taxon>Poeae</taxon>
        <taxon>Poeae Chloroplast Group 2 (Poeae type)</taxon>
        <taxon>Loliodinae</taxon>
        <taxon>Loliinae</taxon>
        <taxon>Lolium</taxon>
    </lineage>
</organism>
<evidence type="ECO:0000313" key="1">
    <source>
        <dbReference type="EMBL" id="KAK1551521.1"/>
    </source>
</evidence>
<keyword evidence="2" id="KW-1185">Reference proteome</keyword>